<evidence type="ECO:0000313" key="2">
    <source>
        <dbReference type="EMBL" id="MCM1991869.1"/>
    </source>
</evidence>
<reference evidence="2" key="1">
    <citation type="journal article" date="2021" name="mSystems">
        <title>Bacteria and Archaea Synergistically Convert Glycine Betaine to Biogenic Methane in the Formosa Cold Seep of the South China Sea.</title>
        <authorList>
            <person name="Li L."/>
            <person name="Zhang W."/>
            <person name="Zhang S."/>
            <person name="Song L."/>
            <person name="Sun Q."/>
            <person name="Zhang H."/>
            <person name="Xiang H."/>
            <person name="Dong X."/>
        </authorList>
    </citation>
    <scope>NUCLEOTIDE SEQUENCE</scope>
    <source>
        <strain evidence="2">ZWT</strain>
    </source>
</reference>
<dbReference type="SUPFAM" id="SSF53335">
    <property type="entry name" value="S-adenosyl-L-methionine-dependent methyltransferases"/>
    <property type="match status" value="1"/>
</dbReference>
<keyword evidence="2" id="KW-0808">Transferase</keyword>
<dbReference type="InterPro" id="IPR029063">
    <property type="entry name" value="SAM-dependent_MTases_sf"/>
</dbReference>
<reference evidence="2" key="2">
    <citation type="submission" date="2021-04" db="EMBL/GenBank/DDBJ databases">
        <authorList>
            <person name="Dong X."/>
        </authorList>
    </citation>
    <scope>NUCLEOTIDE SEQUENCE</scope>
    <source>
        <strain evidence="2">ZWT</strain>
    </source>
</reference>
<dbReference type="EMBL" id="JAGSOJ010000004">
    <property type="protein sequence ID" value="MCM1991869.1"/>
    <property type="molecule type" value="Genomic_DNA"/>
</dbReference>
<dbReference type="GO" id="GO:0032259">
    <property type="term" value="P:methylation"/>
    <property type="evidence" value="ECO:0007669"/>
    <property type="project" value="UniProtKB-KW"/>
</dbReference>
<protein>
    <submittedName>
        <fullName evidence="2">Class I SAM-dependent methyltransferase</fullName>
    </submittedName>
</protein>
<dbReference type="PANTHER" id="PTHR43591:SF110">
    <property type="entry name" value="RHODANESE DOMAIN-CONTAINING PROTEIN"/>
    <property type="match status" value="1"/>
</dbReference>
<comment type="caution">
    <text evidence="2">The sequence shown here is derived from an EMBL/GenBank/DDBJ whole genome shotgun (WGS) entry which is preliminary data.</text>
</comment>
<keyword evidence="3" id="KW-1185">Reference proteome</keyword>
<proteinExistence type="predicted"/>
<dbReference type="RefSeq" id="WP_250861003.1">
    <property type="nucleotide sequence ID" value="NZ_JAGSOJ010000004.1"/>
</dbReference>
<dbReference type="GO" id="GO:0008168">
    <property type="term" value="F:methyltransferase activity"/>
    <property type="evidence" value="ECO:0007669"/>
    <property type="project" value="UniProtKB-KW"/>
</dbReference>
<dbReference type="Proteomes" id="UP001056429">
    <property type="component" value="Unassembled WGS sequence"/>
</dbReference>
<organism evidence="2 3">
    <name type="scientific">Oceanirhabdus seepicola</name>
    <dbReference type="NCBI Taxonomy" id="2828781"/>
    <lineage>
        <taxon>Bacteria</taxon>
        <taxon>Bacillati</taxon>
        <taxon>Bacillota</taxon>
        <taxon>Clostridia</taxon>
        <taxon>Eubacteriales</taxon>
        <taxon>Clostridiaceae</taxon>
        <taxon>Oceanirhabdus</taxon>
    </lineage>
</organism>
<sequence length="282" mass="31938">MGQTYNGEAIRNFYNNYGEKEWVRLDLTPYDRINFHLHMKLLQEHIGEGKKVLDAGCGAGRFSIEIARAGSEVTLFDISDEQLRIAEEKIKESGLTSKIDKIVRGDLRELSSFEDNTFDTVVCYGAPLNYLLENRQKAVDELTRVTKKGGTILLSVNSKWGVIRNQLGKADFDYVSFFGQPDYWFINEVAETGDLPVHEMVNHPSRHFFEAEELEEVMKKAGIENIQIGGSPCLTSAFREPAEKLAVDSTAWETIIKLEEQAFMKRTMADNGEFIIAKGIKL</sequence>
<dbReference type="Pfam" id="PF13649">
    <property type="entry name" value="Methyltransf_25"/>
    <property type="match status" value="1"/>
</dbReference>
<dbReference type="CDD" id="cd02440">
    <property type="entry name" value="AdoMet_MTases"/>
    <property type="match status" value="1"/>
</dbReference>
<keyword evidence="2" id="KW-0489">Methyltransferase</keyword>
<evidence type="ECO:0000259" key="1">
    <source>
        <dbReference type="Pfam" id="PF13649"/>
    </source>
</evidence>
<gene>
    <name evidence="2" type="ORF">KDK92_19185</name>
</gene>
<dbReference type="InterPro" id="IPR041698">
    <property type="entry name" value="Methyltransf_25"/>
</dbReference>
<name>A0A9J6P8K0_9CLOT</name>
<dbReference type="Gene3D" id="3.40.50.150">
    <property type="entry name" value="Vaccinia Virus protein VP39"/>
    <property type="match status" value="1"/>
</dbReference>
<accession>A0A9J6P8K0</accession>
<feature type="domain" description="Methyltransferase" evidence="1">
    <location>
        <begin position="52"/>
        <end position="150"/>
    </location>
</feature>
<evidence type="ECO:0000313" key="3">
    <source>
        <dbReference type="Proteomes" id="UP001056429"/>
    </source>
</evidence>
<dbReference type="PANTHER" id="PTHR43591">
    <property type="entry name" value="METHYLTRANSFERASE"/>
    <property type="match status" value="1"/>
</dbReference>
<dbReference type="AlphaFoldDB" id="A0A9J6P8K0"/>